<gene>
    <name evidence="2" type="ORF">MNOR_LOCUS16084</name>
</gene>
<organism evidence="2 3">
    <name type="scientific">Meganyctiphanes norvegica</name>
    <name type="common">Northern krill</name>
    <name type="synonym">Thysanopoda norvegica</name>
    <dbReference type="NCBI Taxonomy" id="48144"/>
    <lineage>
        <taxon>Eukaryota</taxon>
        <taxon>Metazoa</taxon>
        <taxon>Ecdysozoa</taxon>
        <taxon>Arthropoda</taxon>
        <taxon>Crustacea</taxon>
        <taxon>Multicrustacea</taxon>
        <taxon>Malacostraca</taxon>
        <taxon>Eumalacostraca</taxon>
        <taxon>Eucarida</taxon>
        <taxon>Euphausiacea</taxon>
        <taxon>Euphausiidae</taxon>
        <taxon>Meganyctiphanes</taxon>
    </lineage>
</organism>
<proteinExistence type="predicted"/>
<feature type="compositionally biased region" description="Polar residues" evidence="1">
    <location>
        <begin position="1"/>
        <end position="10"/>
    </location>
</feature>
<dbReference type="AlphaFoldDB" id="A0AAV2QWJ8"/>
<sequence>LRSSVQQQQRPAADNGPPAVPRPTRDGRILARHQHILRTFGDNLKPSSHSSPLIVLSGKNMSGSQAVVENGIHPETESFKQGELLKKVLDMTIREKLVTGIDEPGKVIEWKYPDELKKILKLRIEEDGATRDEIESLLENV</sequence>
<evidence type="ECO:0000256" key="1">
    <source>
        <dbReference type="SAM" id="MobiDB-lite"/>
    </source>
</evidence>
<dbReference type="Proteomes" id="UP001497623">
    <property type="component" value="Unassembled WGS sequence"/>
</dbReference>
<keyword evidence="3" id="KW-1185">Reference proteome</keyword>
<reference evidence="2 3" key="1">
    <citation type="submission" date="2024-05" db="EMBL/GenBank/DDBJ databases">
        <authorList>
            <person name="Wallberg A."/>
        </authorList>
    </citation>
    <scope>NUCLEOTIDE SEQUENCE [LARGE SCALE GENOMIC DNA]</scope>
</reference>
<evidence type="ECO:0000313" key="3">
    <source>
        <dbReference type="Proteomes" id="UP001497623"/>
    </source>
</evidence>
<accession>A0AAV2QWJ8</accession>
<dbReference type="Gene3D" id="3.90.1150.170">
    <property type="match status" value="1"/>
</dbReference>
<comment type="caution">
    <text evidence="2">The sequence shown here is derived from an EMBL/GenBank/DDBJ whole genome shotgun (WGS) entry which is preliminary data.</text>
</comment>
<protein>
    <submittedName>
        <fullName evidence="2">Uncharacterized protein</fullName>
    </submittedName>
</protein>
<dbReference type="EMBL" id="CAXKWB010010391">
    <property type="protein sequence ID" value="CAL4097812.1"/>
    <property type="molecule type" value="Genomic_DNA"/>
</dbReference>
<feature type="non-terminal residue" evidence="2">
    <location>
        <position position="1"/>
    </location>
</feature>
<feature type="region of interest" description="Disordered" evidence="1">
    <location>
        <begin position="1"/>
        <end position="25"/>
    </location>
</feature>
<feature type="non-terminal residue" evidence="2">
    <location>
        <position position="141"/>
    </location>
</feature>
<name>A0AAV2QWJ8_MEGNR</name>
<evidence type="ECO:0000313" key="2">
    <source>
        <dbReference type="EMBL" id="CAL4097812.1"/>
    </source>
</evidence>